<name>R1GLT8_9GAMM</name>
<dbReference type="Proteomes" id="UP000011223">
    <property type="component" value="Unassembled WGS sequence"/>
</dbReference>
<evidence type="ECO:0000256" key="1">
    <source>
        <dbReference type="SAM" id="MobiDB-lite"/>
    </source>
</evidence>
<reference evidence="3 4" key="1">
    <citation type="journal article" date="2014" name="PLoS ONE">
        <title>Grimontia indica AK16(T), sp. nov., Isolated from a Seawater Sample Reports the Presence of Pathogenic Genes Similar to Vibrio Genus.</title>
        <authorList>
            <person name="Singh A."/>
            <person name="Vaidya B."/>
            <person name="Khatri I."/>
            <person name="Srinivas T.N."/>
            <person name="Subramanian S."/>
            <person name="Korpole S."/>
            <person name="Pinnaka A.K."/>
        </authorList>
    </citation>
    <scope>NUCLEOTIDE SEQUENCE [LARGE SCALE GENOMIC DNA]</scope>
    <source>
        <strain evidence="3 4">AK16</strain>
    </source>
</reference>
<evidence type="ECO:0000313" key="4">
    <source>
        <dbReference type="Proteomes" id="UP000011223"/>
    </source>
</evidence>
<feature type="compositionally biased region" description="Low complexity" evidence="1">
    <location>
        <begin position="162"/>
        <end position="182"/>
    </location>
</feature>
<organism evidence="3 4">
    <name type="scientific">Grimontia indica</name>
    <dbReference type="NCBI Taxonomy" id="1056512"/>
    <lineage>
        <taxon>Bacteria</taxon>
        <taxon>Pseudomonadati</taxon>
        <taxon>Pseudomonadota</taxon>
        <taxon>Gammaproteobacteria</taxon>
        <taxon>Vibrionales</taxon>
        <taxon>Vibrionaceae</taxon>
        <taxon>Grimontia</taxon>
    </lineage>
</organism>
<dbReference type="EMBL" id="ANFM02000078">
    <property type="protein sequence ID" value="EOD77044.1"/>
    <property type="molecule type" value="Genomic_DNA"/>
</dbReference>
<dbReference type="eggNOG" id="ENOG5031NPB">
    <property type="taxonomic scope" value="Bacteria"/>
</dbReference>
<evidence type="ECO:0000313" key="3">
    <source>
        <dbReference type="EMBL" id="EOD77044.1"/>
    </source>
</evidence>
<proteinExistence type="predicted"/>
<dbReference type="Pfam" id="PF13503">
    <property type="entry name" value="DUF4123"/>
    <property type="match status" value="1"/>
</dbReference>
<gene>
    <name evidence="3" type="ORF">D515_04725</name>
</gene>
<dbReference type="AlphaFoldDB" id="R1GLT8"/>
<evidence type="ECO:0000259" key="2">
    <source>
        <dbReference type="Pfam" id="PF13503"/>
    </source>
</evidence>
<feature type="domain" description="DUF4123" evidence="2">
    <location>
        <begin position="13"/>
        <end position="131"/>
    </location>
</feature>
<dbReference type="InterPro" id="IPR025391">
    <property type="entry name" value="DUF4123"/>
</dbReference>
<feature type="region of interest" description="Disordered" evidence="1">
    <location>
        <begin position="157"/>
        <end position="182"/>
    </location>
</feature>
<dbReference type="RefSeq" id="WP_002542770.1">
    <property type="nucleotide sequence ID" value="NZ_ANFM02000078.1"/>
</dbReference>
<protein>
    <recommendedName>
        <fullName evidence="2">DUF4123 domain-containing protein</fullName>
    </recommendedName>
</protein>
<accession>R1GLT8</accession>
<sequence>MNSTRLFDDNSEYWLIVDAVRMADIMSDIYAMWPDIESEPLFLESDFTHLMAQSPIIFKFGSRAEYIKKWVALPELHSSSILIGMKLGLEKDELLLHLRKLLAVSVDGKLVFLRYYTSKFWEDFGDQLTESDKAKIIAPASSIYWIQYPQKQPNAVNIPKQSSPSSSDTSYTLSSTILSNWI</sequence>
<keyword evidence="4" id="KW-1185">Reference proteome</keyword>
<comment type="caution">
    <text evidence="3">The sequence shown here is derived from an EMBL/GenBank/DDBJ whole genome shotgun (WGS) entry which is preliminary data.</text>
</comment>